<proteinExistence type="predicted"/>
<dbReference type="Gene3D" id="3.40.50.2300">
    <property type="match status" value="1"/>
</dbReference>
<dbReference type="InterPro" id="IPR011006">
    <property type="entry name" value="CheY-like_superfamily"/>
</dbReference>
<evidence type="ECO:0000256" key="1">
    <source>
        <dbReference type="ARBA" id="ARBA00022553"/>
    </source>
</evidence>
<dbReference type="InterPro" id="IPR016032">
    <property type="entry name" value="Sig_transdc_resp-reg_C-effctor"/>
</dbReference>
<feature type="domain" description="HTH luxR-type" evidence="4">
    <location>
        <begin position="148"/>
        <end position="213"/>
    </location>
</feature>
<organism evidence="6 7">
    <name type="scientific">Kitasatospora paracochleata</name>
    <dbReference type="NCBI Taxonomy" id="58354"/>
    <lineage>
        <taxon>Bacteria</taxon>
        <taxon>Bacillati</taxon>
        <taxon>Actinomycetota</taxon>
        <taxon>Actinomycetes</taxon>
        <taxon>Kitasatosporales</taxon>
        <taxon>Streptomycetaceae</taxon>
        <taxon>Kitasatospora</taxon>
    </lineage>
</organism>
<dbReference type="InterPro" id="IPR001789">
    <property type="entry name" value="Sig_transdc_resp-reg_receiver"/>
</dbReference>
<evidence type="ECO:0000256" key="2">
    <source>
        <dbReference type="ARBA" id="ARBA00023125"/>
    </source>
</evidence>
<keyword evidence="1 3" id="KW-0597">Phosphoprotein</keyword>
<comment type="caution">
    <text evidence="6">The sequence shown here is derived from an EMBL/GenBank/DDBJ whole genome shotgun (WGS) entry which is preliminary data.</text>
</comment>
<dbReference type="PANTHER" id="PTHR43214">
    <property type="entry name" value="TWO-COMPONENT RESPONSE REGULATOR"/>
    <property type="match status" value="1"/>
</dbReference>
<dbReference type="SUPFAM" id="SSF52172">
    <property type="entry name" value="CheY-like"/>
    <property type="match status" value="1"/>
</dbReference>
<evidence type="ECO:0000256" key="3">
    <source>
        <dbReference type="PROSITE-ProRule" id="PRU00169"/>
    </source>
</evidence>
<dbReference type="Pfam" id="PF00196">
    <property type="entry name" value="GerE"/>
    <property type="match status" value="1"/>
</dbReference>
<sequence length="219" mass="23539">MPDSVSPIRVLLVDDHQVVRRGLRTFLEVQGDIEVVGEAADGAEAVARAAELGPDVVLMDLKMPGVDGIEALKLLKEQGSTARVLIVTSFTEHRTMVPALRAGAAGYVYKDVDPEALAGAIRSVHAGHVLLQPELAEALLADDGPRAPQGRGGTLTDREREVLSHIADGRSNREIARALHLSEKTVKTHVSNILMKLDLADRTQAALWAVRNQAATERS</sequence>
<accession>A0ABT1ISR5</accession>
<dbReference type="SUPFAM" id="SSF46894">
    <property type="entry name" value="C-terminal effector domain of the bipartite response regulators"/>
    <property type="match status" value="1"/>
</dbReference>
<dbReference type="CDD" id="cd17535">
    <property type="entry name" value="REC_NarL-like"/>
    <property type="match status" value="1"/>
</dbReference>
<dbReference type="PROSITE" id="PS50110">
    <property type="entry name" value="RESPONSE_REGULATORY"/>
    <property type="match status" value="1"/>
</dbReference>
<evidence type="ECO:0000313" key="6">
    <source>
        <dbReference type="EMBL" id="MCP2308177.1"/>
    </source>
</evidence>
<protein>
    <submittedName>
        <fullName evidence="6">DNA-binding NarL/FixJ family response regulator</fullName>
    </submittedName>
</protein>
<evidence type="ECO:0000259" key="4">
    <source>
        <dbReference type="PROSITE" id="PS50043"/>
    </source>
</evidence>
<dbReference type="RefSeq" id="WP_253794508.1">
    <property type="nucleotide sequence ID" value="NZ_BAAAUB010000097.1"/>
</dbReference>
<dbReference type="PANTHER" id="PTHR43214:SF43">
    <property type="entry name" value="TWO-COMPONENT RESPONSE REGULATOR"/>
    <property type="match status" value="1"/>
</dbReference>
<keyword evidence="2 6" id="KW-0238">DNA-binding</keyword>
<dbReference type="PROSITE" id="PS50043">
    <property type="entry name" value="HTH_LUXR_2"/>
    <property type="match status" value="1"/>
</dbReference>
<keyword evidence="7" id="KW-1185">Reference proteome</keyword>
<dbReference type="SMART" id="SM00448">
    <property type="entry name" value="REC"/>
    <property type="match status" value="1"/>
</dbReference>
<dbReference type="Pfam" id="PF00072">
    <property type="entry name" value="Response_reg"/>
    <property type="match status" value="1"/>
</dbReference>
<dbReference type="Proteomes" id="UP001206483">
    <property type="component" value="Unassembled WGS sequence"/>
</dbReference>
<evidence type="ECO:0000259" key="5">
    <source>
        <dbReference type="PROSITE" id="PS50110"/>
    </source>
</evidence>
<dbReference type="EMBL" id="JAMZDX010000001">
    <property type="protein sequence ID" value="MCP2308177.1"/>
    <property type="molecule type" value="Genomic_DNA"/>
</dbReference>
<gene>
    <name evidence="6" type="ORF">FHR36_001269</name>
</gene>
<reference evidence="6 7" key="1">
    <citation type="submission" date="2022-06" db="EMBL/GenBank/DDBJ databases">
        <title>Sequencing the genomes of 1000 actinobacteria strains.</title>
        <authorList>
            <person name="Klenk H.-P."/>
        </authorList>
    </citation>
    <scope>NUCLEOTIDE SEQUENCE [LARGE SCALE GENOMIC DNA]</scope>
    <source>
        <strain evidence="6 7">DSM 41656</strain>
    </source>
</reference>
<dbReference type="InterPro" id="IPR039420">
    <property type="entry name" value="WalR-like"/>
</dbReference>
<dbReference type="PROSITE" id="PS00622">
    <property type="entry name" value="HTH_LUXR_1"/>
    <property type="match status" value="1"/>
</dbReference>
<dbReference type="CDD" id="cd06170">
    <property type="entry name" value="LuxR_C_like"/>
    <property type="match status" value="1"/>
</dbReference>
<dbReference type="GO" id="GO:0003677">
    <property type="term" value="F:DNA binding"/>
    <property type="evidence" value="ECO:0007669"/>
    <property type="project" value="UniProtKB-KW"/>
</dbReference>
<dbReference type="PRINTS" id="PR00038">
    <property type="entry name" value="HTHLUXR"/>
</dbReference>
<dbReference type="InterPro" id="IPR058245">
    <property type="entry name" value="NreC/VraR/RcsB-like_REC"/>
</dbReference>
<evidence type="ECO:0000313" key="7">
    <source>
        <dbReference type="Proteomes" id="UP001206483"/>
    </source>
</evidence>
<dbReference type="InterPro" id="IPR000792">
    <property type="entry name" value="Tscrpt_reg_LuxR_C"/>
</dbReference>
<feature type="domain" description="Response regulatory" evidence="5">
    <location>
        <begin position="9"/>
        <end position="125"/>
    </location>
</feature>
<dbReference type="SMART" id="SM00421">
    <property type="entry name" value="HTH_LUXR"/>
    <property type="match status" value="1"/>
</dbReference>
<name>A0ABT1ISR5_9ACTN</name>
<feature type="modified residue" description="4-aspartylphosphate" evidence="3">
    <location>
        <position position="60"/>
    </location>
</feature>